<sequence>MFPSGDDFIIEFPGVSWLLWLHLLVMFLFFLVLLSSLGILSFHSTDDRPGSTSASHFTNNDHLGAEQVKNNPNNKAIKSKSNASRKLEVTEDLTIIKGHLTTSTRRIKLNVGMEQDDDEEEIEEMEESSPMVISQRTIMHFCVNPCYYLGQFFKPFLRCFGLPSTYQGSSRTKKGRNQKKL</sequence>
<dbReference type="Proteomes" id="UP001141806">
    <property type="component" value="Unassembled WGS sequence"/>
</dbReference>
<keyword evidence="2" id="KW-1133">Transmembrane helix</keyword>
<dbReference type="AlphaFoldDB" id="A0A9Q0GT57"/>
<reference evidence="3" key="1">
    <citation type="journal article" date="2023" name="Plant J.">
        <title>The genome of the king protea, Protea cynaroides.</title>
        <authorList>
            <person name="Chang J."/>
            <person name="Duong T.A."/>
            <person name="Schoeman C."/>
            <person name="Ma X."/>
            <person name="Roodt D."/>
            <person name="Barker N."/>
            <person name="Li Z."/>
            <person name="Van de Peer Y."/>
            <person name="Mizrachi E."/>
        </authorList>
    </citation>
    <scope>NUCLEOTIDE SEQUENCE</scope>
    <source>
        <tissue evidence="3">Young leaves</tissue>
    </source>
</reference>
<name>A0A9Q0GT57_9MAGN</name>
<accession>A0A9Q0GT57</accession>
<organism evidence="3 4">
    <name type="scientific">Protea cynaroides</name>
    <dbReference type="NCBI Taxonomy" id="273540"/>
    <lineage>
        <taxon>Eukaryota</taxon>
        <taxon>Viridiplantae</taxon>
        <taxon>Streptophyta</taxon>
        <taxon>Embryophyta</taxon>
        <taxon>Tracheophyta</taxon>
        <taxon>Spermatophyta</taxon>
        <taxon>Magnoliopsida</taxon>
        <taxon>Proteales</taxon>
        <taxon>Proteaceae</taxon>
        <taxon>Protea</taxon>
    </lineage>
</organism>
<comment type="caution">
    <text evidence="3">The sequence shown here is derived from an EMBL/GenBank/DDBJ whole genome shotgun (WGS) entry which is preliminary data.</text>
</comment>
<feature type="transmembrane region" description="Helical" evidence="2">
    <location>
        <begin position="20"/>
        <end position="42"/>
    </location>
</feature>
<protein>
    <submittedName>
        <fullName evidence="3">Uncharacterized protein</fullName>
    </submittedName>
</protein>
<evidence type="ECO:0000256" key="2">
    <source>
        <dbReference type="SAM" id="Phobius"/>
    </source>
</evidence>
<dbReference type="OrthoDB" id="1930884at2759"/>
<evidence type="ECO:0000256" key="1">
    <source>
        <dbReference type="SAM" id="MobiDB-lite"/>
    </source>
</evidence>
<proteinExistence type="predicted"/>
<keyword evidence="2" id="KW-0812">Transmembrane</keyword>
<dbReference type="EMBL" id="JAMYWD010000012">
    <property type="protein sequence ID" value="KAJ4953323.1"/>
    <property type="molecule type" value="Genomic_DNA"/>
</dbReference>
<keyword evidence="4" id="KW-1185">Reference proteome</keyword>
<feature type="compositionally biased region" description="Polar residues" evidence="1">
    <location>
        <begin position="50"/>
        <end position="61"/>
    </location>
</feature>
<evidence type="ECO:0000313" key="4">
    <source>
        <dbReference type="Proteomes" id="UP001141806"/>
    </source>
</evidence>
<gene>
    <name evidence="3" type="ORF">NE237_030155</name>
</gene>
<evidence type="ECO:0000313" key="3">
    <source>
        <dbReference type="EMBL" id="KAJ4953323.1"/>
    </source>
</evidence>
<keyword evidence="2" id="KW-0472">Membrane</keyword>
<feature type="region of interest" description="Disordered" evidence="1">
    <location>
        <begin position="50"/>
        <end position="83"/>
    </location>
</feature>
<feature type="compositionally biased region" description="Polar residues" evidence="1">
    <location>
        <begin position="68"/>
        <end position="83"/>
    </location>
</feature>